<protein>
    <submittedName>
        <fullName evidence="1">Uncharacterized protein</fullName>
    </submittedName>
</protein>
<sequence length="58" mass="7000">MRRIHAITRSASKTKKPKYHDFLKNCLAEKFTKDIRRMFRNLENSETMARKGVMKRET</sequence>
<gene>
    <name evidence="1" type="ORF">OCBIM_22010443mg</name>
</gene>
<proteinExistence type="predicted"/>
<dbReference type="AlphaFoldDB" id="A0A0L8FRR0"/>
<dbReference type="EMBL" id="KQ427389">
    <property type="protein sequence ID" value="KOF67100.1"/>
    <property type="molecule type" value="Genomic_DNA"/>
</dbReference>
<organism evidence="1">
    <name type="scientific">Octopus bimaculoides</name>
    <name type="common">California two-spotted octopus</name>
    <dbReference type="NCBI Taxonomy" id="37653"/>
    <lineage>
        <taxon>Eukaryota</taxon>
        <taxon>Metazoa</taxon>
        <taxon>Spiralia</taxon>
        <taxon>Lophotrochozoa</taxon>
        <taxon>Mollusca</taxon>
        <taxon>Cephalopoda</taxon>
        <taxon>Coleoidea</taxon>
        <taxon>Octopodiformes</taxon>
        <taxon>Octopoda</taxon>
        <taxon>Incirrata</taxon>
        <taxon>Octopodidae</taxon>
        <taxon>Octopus</taxon>
    </lineage>
</organism>
<evidence type="ECO:0000313" key="1">
    <source>
        <dbReference type="EMBL" id="KOF67100.1"/>
    </source>
</evidence>
<name>A0A0L8FRR0_OCTBM</name>
<dbReference type="OrthoDB" id="10312207at2759"/>
<accession>A0A0L8FRR0</accession>
<reference evidence="1" key="1">
    <citation type="submission" date="2015-07" db="EMBL/GenBank/DDBJ databases">
        <title>MeaNS - Measles Nucleotide Surveillance Program.</title>
        <authorList>
            <person name="Tran T."/>
            <person name="Druce J."/>
        </authorList>
    </citation>
    <scope>NUCLEOTIDE SEQUENCE</scope>
    <source>
        <strain evidence="1">UCB-OBI-ISO-001</strain>
        <tissue evidence="1">Gonad</tissue>
    </source>
</reference>